<proteinExistence type="predicted"/>
<evidence type="ECO:0000256" key="1">
    <source>
        <dbReference type="SAM" id="Phobius"/>
    </source>
</evidence>
<reference evidence="2" key="1">
    <citation type="submission" date="2022-12" db="EMBL/GenBank/DDBJ databases">
        <title>Jiella pelagia sp. nov., isolated from phosphonate enriched culture of Northwest Pacific surface seawater.</title>
        <authorList>
            <person name="Shin D.Y."/>
            <person name="Hwang C.Y."/>
        </authorList>
    </citation>
    <scope>NUCLEOTIDE SEQUENCE</scope>
    <source>
        <strain evidence="2">HL-NP1</strain>
        <plasmid evidence="2">unnamed1</plasmid>
    </source>
</reference>
<keyword evidence="2" id="KW-0614">Plasmid</keyword>
<name>A0ABY7BV28_9HYPH</name>
<keyword evidence="1" id="KW-1133">Transmembrane helix</keyword>
<evidence type="ECO:0008006" key="4">
    <source>
        <dbReference type="Google" id="ProtNLM"/>
    </source>
</evidence>
<keyword evidence="1" id="KW-0472">Membrane</keyword>
<sequence>MFDSKHPWFRPLWRRLLILAIAGGWGVFELVTGNPGWALIFLALAGWVLWSLVIAYDPNENSGNSQ</sequence>
<dbReference type="EMBL" id="CP114028">
    <property type="protein sequence ID" value="WAP66756.1"/>
    <property type="molecule type" value="Genomic_DNA"/>
</dbReference>
<keyword evidence="3" id="KW-1185">Reference proteome</keyword>
<keyword evidence="1" id="KW-0812">Transmembrane</keyword>
<feature type="transmembrane region" description="Helical" evidence="1">
    <location>
        <begin position="12"/>
        <end position="31"/>
    </location>
</feature>
<dbReference type="Proteomes" id="UP001164020">
    <property type="component" value="Plasmid unnamed1"/>
</dbReference>
<organism evidence="2 3">
    <name type="scientific">Jiella pelagia</name>
    <dbReference type="NCBI Taxonomy" id="2986949"/>
    <lineage>
        <taxon>Bacteria</taxon>
        <taxon>Pseudomonadati</taxon>
        <taxon>Pseudomonadota</taxon>
        <taxon>Alphaproteobacteria</taxon>
        <taxon>Hyphomicrobiales</taxon>
        <taxon>Aurantimonadaceae</taxon>
        <taxon>Jiella</taxon>
    </lineage>
</organism>
<accession>A0ABY7BV28</accession>
<evidence type="ECO:0000313" key="3">
    <source>
        <dbReference type="Proteomes" id="UP001164020"/>
    </source>
</evidence>
<dbReference type="RefSeq" id="WP_268879201.1">
    <property type="nucleotide sequence ID" value="NZ_CP114028.1"/>
</dbReference>
<protein>
    <recommendedName>
        <fullName evidence="4">DUF3329 domain-containing protein</fullName>
    </recommendedName>
</protein>
<evidence type="ECO:0000313" key="2">
    <source>
        <dbReference type="EMBL" id="WAP66756.1"/>
    </source>
</evidence>
<feature type="transmembrane region" description="Helical" evidence="1">
    <location>
        <begin position="37"/>
        <end position="56"/>
    </location>
</feature>
<gene>
    <name evidence="2" type="ORF">OH818_00950</name>
</gene>
<geneLocation type="plasmid" evidence="2 3">
    <name>unnamed1</name>
</geneLocation>